<accession>A0A0K0EHW4</accession>
<dbReference type="Proteomes" id="UP000035681">
    <property type="component" value="Unplaced"/>
</dbReference>
<sequence length="506" mass="59680">MSDQIEEPNEKAEECLDNDEVFQLKVELKSIKVENERLVENSKKIKAATLKLKEKLNEKTKSYDELMNEVKVLKDKVKENDELHKENCTDLNEKLTQMEEANLKNEEIINNLKKELENSIETFEVKKLECDKLKNEYDDYKNKVDYLLKQKKDDSKDSSLTNDFAEMAHTIRSQNIKITELENEKSSLETELGLLEESYSKLKDEFNKEKQLFIEKLSECERDFDYKIKEKEKNFENEKFSYEQSITESINNNKFLQKQIDDLKKQVSVLENNLTNATLQVSTLQQTSDVNKKIRSHSPEVKSILLPKFEPAINVRSNIEAEMFLNNAEDFSVDDELTSPIDKNEKFNLKDLLNENFDEVSEINPFNLDKWNSIDNEEEITLEHYEEVLQKLKHFESLLKDSEIWNSQLEEQVKFLKSELRRITNNEERMQHLKNIEYVKDVILKFIKEEKVENERKQLIPILKTLLKLSNEEVDVLENFSTKFALNNTSKSSTNWGSYFKNLTGI</sequence>
<evidence type="ECO:0000256" key="1">
    <source>
        <dbReference type="SAM" id="Coils"/>
    </source>
</evidence>
<dbReference type="STRING" id="6248.A0A0K0EHW4"/>
<dbReference type="InterPro" id="IPR000237">
    <property type="entry name" value="GRIP_dom"/>
</dbReference>
<name>A0A0K0EHW4_STRER</name>
<feature type="coiled-coil region" evidence="1">
    <location>
        <begin position="49"/>
        <end position="287"/>
    </location>
</feature>
<feature type="domain" description="GRIP" evidence="2">
    <location>
        <begin position="429"/>
        <end position="480"/>
    </location>
</feature>
<dbReference type="WBParaSite" id="TCONS_00002681.p1">
    <property type="protein sequence ID" value="TCONS_00002681.p1"/>
    <property type="gene ID" value="XLOC_002509"/>
</dbReference>
<keyword evidence="1" id="KW-0175">Coiled coil</keyword>
<dbReference type="AlphaFoldDB" id="A0A0K0EHW4"/>
<proteinExistence type="predicted"/>
<dbReference type="PROSITE" id="PS50913">
    <property type="entry name" value="GRIP"/>
    <property type="match status" value="1"/>
</dbReference>
<evidence type="ECO:0000313" key="5">
    <source>
        <dbReference type="WBParaSite" id="TCONS_00002681.p1"/>
    </source>
</evidence>
<evidence type="ECO:0000259" key="2">
    <source>
        <dbReference type="PROSITE" id="PS50913"/>
    </source>
</evidence>
<dbReference type="Pfam" id="PF16704">
    <property type="entry name" value="Rab_bind"/>
    <property type="match status" value="1"/>
</dbReference>
<protein>
    <submittedName>
        <fullName evidence="4 5">GRIP domain-containing protein</fullName>
    </submittedName>
</protein>
<dbReference type="WBParaSite" id="SSTP_0000906900.1">
    <property type="protein sequence ID" value="SSTP_0000906900.1"/>
    <property type="gene ID" value="SSTP_0000906900"/>
</dbReference>
<dbReference type="Pfam" id="PF01465">
    <property type="entry name" value="GRIP"/>
    <property type="match status" value="1"/>
</dbReference>
<reference evidence="4" key="1">
    <citation type="submission" date="2015-08" db="UniProtKB">
        <authorList>
            <consortium name="WormBaseParasite"/>
        </authorList>
    </citation>
    <scope>IDENTIFICATION</scope>
</reference>
<dbReference type="SMART" id="SM00755">
    <property type="entry name" value="Grip"/>
    <property type="match status" value="1"/>
</dbReference>
<evidence type="ECO:0000313" key="4">
    <source>
        <dbReference type="WBParaSite" id="SSTP_0000906900.1"/>
    </source>
</evidence>
<organism evidence="4">
    <name type="scientific">Strongyloides stercoralis</name>
    <name type="common">Threadworm</name>
    <dbReference type="NCBI Taxonomy" id="6248"/>
    <lineage>
        <taxon>Eukaryota</taxon>
        <taxon>Metazoa</taxon>
        <taxon>Ecdysozoa</taxon>
        <taxon>Nematoda</taxon>
        <taxon>Chromadorea</taxon>
        <taxon>Rhabditida</taxon>
        <taxon>Tylenchina</taxon>
        <taxon>Panagrolaimomorpha</taxon>
        <taxon>Strongyloidoidea</taxon>
        <taxon>Strongyloididae</taxon>
        <taxon>Strongyloides</taxon>
    </lineage>
</organism>
<keyword evidence="3" id="KW-1185">Reference proteome</keyword>
<dbReference type="InterPro" id="IPR032023">
    <property type="entry name" value="GCC2_Rab_bind"/>
</dbReference>
<evidence type="ECO:0000313" key="3">
    <source>
        <dbReference type="Proteomes" id="UP000035681"/>
    </source>
</evidence>